<feature type="domain" description="CBS" evidence="4">
    <location>
        <begin position="71"/>
        <end position="129"/>
    </location>
</feature>
<dbReference type="EMBL" id="BSDR01000001">
    <property type="protein sequence ID" value="GLI35029.1"/>
    <property type="molecule type" value="Genomic_DNA"/>
</dbReference>
<dbReference type="InterPro" id="IPR051462">
    <property type="entry name" value="CBS_domain-containing"/>
</dbReference>
<dbReference type="RefSeq" id="WP_281794547.1">
    <property type="nucleotide sequence ID" value="NZ_BSDR01000001.1"/>
</dbReference>
<comment type="caution">
    <text evidence="5">The sequence shown here is derived from an EMBL/GenBank/DDBJ whole genome shotgun (WGS) entry which is preliminary data.</text>
</comment>
<dbReference type="SUPFAM" id="SSF54631">
    <property type="entry name" value="CBS-domain pair"/>
    <property type="match status" value="1"/>
</dbReference>
<feature type="domain" description="CBS" evidence="4">
    <location>
        <begin position="7"/>
        <end position="64"/>
    </location>
</feature>
<dbReference type="AlphaFoldDB" id="A0A9W6FUD2"/>
<protein>
    <submittedName>
        <fullName evidence="5">CBS domain-containing protein</fullName>
    </submittedName>
</protein>
<evidence type="ECO:0000256" key="2">
    <source>
        <dbReference type="PROSITE-ProRule" id="PRU00703"/>
    </source>
</evidence>
<dbReference type="SMART" id="SM00116">
    <property type="entry name" value="CBS"/>
    <property type="match status" value="2"/>
</dbReference>
<organism evidence="5 6">
    <name type="scientific">Desulforhabdus amnigena</name>
    <dbReference type="NCBI Taxonomy" id="40218"/>
    <lineage>
        <taxon>Bacteria</taxon>
        <taxon>Pseudomonadati</taxon>
        <taxon>Thermodesulfobacteriota</taxon>
        <taxon>Syntrophobacteria</taxon>
        <taxon>Syntrophobacterales</taxon>
        <taxon>Syntrophobacteraceae</taxon>
        <taxon>Desulforhabdus</taxon>
    </lineage>
</organism>
<keyword evidence="3" id="KW-1133">Transmembrane helix</keyword>
<accession>A0A9W6FUD2</accession>
<keyword evidence="3" id="KW-0812">Transmembrane</keyword>
<feature type="transmembrane region" description="Helical" evidence="3">
    <location>
        <begin position="107"/>
        <end position="129"/>
    </location>
</feature>
<dbReference type="Gene3D" id="3.10.580.10">
    <property type="entry name" value="CBS-domain"/>
    <property type="match status" value="1"/>
</dbReference>
<reference evidence="5" key="1">
    <citation type="submission" date="2022-12" db="EMBL/GenBank/DDBJ databases">
        <title>Reference genome sequencing for broad-spectrum identification of bacterial and archaeal isolates by mass spectrometry.</title>
        <authorList>
            <person name="Sekiguchi Y."/>
            <person name="Tourlousse D.M."/>
        </authorList>
    </citation>
    <scope>NUCLEOTIDE SEQUENCE</scope>
    <source>
        <strain evidence="5">ASRB1</strain>
    </source>
</reference>
<proteinExistence type="predicted"/>
<evidence type="ECO:0000256" key="3">
    <source>
        <dbReference type="SAM" id="Phobius"/>
    </source>
</evidence>
<keyword evidence="1" id="KW-0677">Repeat</keyword>
<dbReference type="InterPro" id="IPR046342">
    <property type="entry name" value="CBS_dom_sf"/>
</dbReference>
<evidence type="ECO:0000256" key="1">
    <source>
        <dbReference type="ARBA" id="ARBA00022737"/>
    </source>
</evidence>
<dbReference type="Pfam" id="PF00571">
    <property type="entry name" value="CBS"/>
    <property type="match status" value="2"/>
</dbReference>
<dbReference type="Proteomes" id="UP001144372">
    <property type="component" value="Unassembled WGS sequence"/>
</dbReference>
<evidence type="ECO:0000313" key="5">
    <source>
        <dbReference type="EMBL" id="GLI35029.1"/>
    </source>
</evidence>
<dbReference type="PANTHER" id="PTHR48108:SF34">
    <property type="entry name" value="CBS DOMAIN-CONTAINING PROTEIN YHCV"/>
    <property type="match status" value="1"/>
</dbReference>
<dbReference type="PROSITE" id="PS51371">
    <property type="entry name" value="CBS"/>
    <property type="match status" value="2"/>
</dbReference>
<keyword evidence="6" id="KW-1185">Reference proteome</keyword>
<evidence type="ECO:0000313" key="6">
    <source>
        <dbReference type="Proteomes" id="UP001144372"/>
    </source>
</evidence>
<keyword evidence="2" id="KW-0129">CBS domain</keyword>
<dbReference type="PANTHER" id="PTHR48108">
    <property type="entry name" value="CBS DOMAIN-CONTAINING PROTEIN CBSX2, CHLOROPLASTIC"/>
    <property type="match status" value="1"/>
</dbReference>
<dbReference type="InterPro" id="IPR000644">
    <property type="entry name" value="CBS_dom"/>
</dbReference>
<sequence length="205" mass="22441">MIVRHWMTTKVVTINKGASIQQALALMKKGSIRHLPVVDSDKSLIGWVTDADLRGVLIASMLEELTLEDVMIRKPYTADPDMSLEDAAHVILERRIGGLPVLDDGKLVGIITVVDILSAFITIMGMLAYSSRLDVKASSPQTALLEIAQVIGRHDAELISVYHLPKTEGQENVYSVRLKKCDLEPIVADLKKSGMEVVATNLMAP</sequence>
<gene>
    <name evidence="5" type="ORF">DAMNIGENAA_24620</name>
</gene>
<keyword evidence="3" id="KW-0472">Membrane</keyword>
<dbReference type="CDD" id="cd04584">
    <property type="entry name" value="CBS_pair_AcuB_like"/>
    <property type="match status" value="1"/>
</dbReference>
<evidence type="ECO:0000259" key="4">
    <source>
        <dbReference type="PROSITE" id="PS51371"/>
    </source>
</evidence>
<name>A0A9W6FUD2_9BACT</name>